<dbReference type="AlphaFoldDB" id="A0A840V8Q3"/>
<dbReference type="RefSeq" id="WP_183265352.1">
    <property type="nucleotide sequence ID" value="NZ_JACHFJ010000002.1"/>
</dbReference>
<evidence type="ECO:0000313" key="2">
    <source>
        <dbReference type="EMBL" id="MBB5372338.1"/>
    </source>
</evidence>
<evidence type="ECO:0000313" key="3">
    <source>
        <dbReference type="Proteomes" id="UP000553706"/>
    </source>
</evidence>
<dbReference type="InterPro" id="IPR031571">
    <property type="entry name" value="RcpC_dom"/>
</dbReference>
<dbReference type="Proteomes" id="UP000553706">
    <property type="component" value="Unassembled WGS sequence"/>
</dbReference>
<proteinExistence type="predicted"/>
<dbReference type="CDD" id="cd11614">
    <property type="entry name" value="SAF_CpaB_FlgA_like"/>
    <property type="match status" value="1"/>
</dbReference>
<dbReference type="Pfam" id="PF08666">
    <property type="entry name" value="SAF"/>
    <property type="match status" value="1"/>
</dbReference>
<dbReference type="Pfam" id="PF16976">
    <property type="entry name" value="RcpC"/>
    <property type="match status" value="1"/>
</dbReference>
<evidence type="ECO:0000259" key="1">
    <source>
        <dbReference type="SMART" id="SM00858"/>
    </source>
</evidence>
<name>A0A840V8Q3_9PROT</name>
<comment type="caution">
    <text evidence="2">The sequence shown here is derived from an EMBL/GenBank/DDBJ whole genome shotgun (WGS) entry which is preliminary data.</text>
</comment>
<accession>A0A840V8Q3</accession>
<organism evidence="2 3">
    <name type="scientific">Acidocella aromatica</name>
    <dbReference type="NCBI Taxonomy" id="1303579"/>
    <lineage>
        <taxon>Bacteria</taxon>
        <taxon>Pseudomonadati</taxon>
        <taxon>Pseudomonadota</taxon>
        <taxon>Alphaproteobacteria</taxon>
        <taxon>Acetobacterales</taxon>
        <taxon>Acidocellaceae</taxon>
        <taxon>Acidocella</taxon>
    </lineage>
</organism>
<dbReference type="NCBIfam" id="TIGR03177">
    <property type="entry name" value="pilus_cpaB"/>
    <property type="match status" value="1"/>
</dbReference>
<protein>
    <submittedName>
        <fullName evidence="2">Pilus assembly protein CpaB</fullName>
    </submittedName>
</protein>
<dbReference type="InterPro" id="IPR013974">
    <property type="entry name" value="SAF"/>
</dbReference>
<dbReference type="InterPro" id="IPR017592">
    <property type="entry name" value="Pilus_assmbl_Flp-typ_CpaB"/>
</dbReference>
<sequence>MVFRLGIFGVLIAALIAVMVFAYSLLNQSKHQVEQAVPVPQTEQILVAAQPLPAGSLLQPSQVASATIPVTGAPSDVLIDTPQNRASLTGSMVRTALSQGAPLLNSQVIHPGDHGFLAAVLAPGMRAVTVAVDNVTGANGLIWPGDNVDVLLTQSVSGVSDAKSIAAEVVLSNVRVIASGAQVVKDASTANNSVQTVTLEVTPEQASRCLVAINLGKLSLIVHSAETAPAGAEQAQSAPQQPVWAGDVSPALAATQPQVPAVSTVNVISSGATGEFKF</sequence>
<dbReference type="EMBL" id="JACHFJ010000002">
    <property type="protein sequence ID" value="MBB5372338.1"/>
    <property type="molecule type" value="Genomic_DNA"/>
</dbReference>
<feature type="domain" description="SAF" evidence="1">
    <location>
        <begin position="43"/>
        <end position="109"/>
    </location>
</feature>
<gene>
    <name evidence="2" type="ORF">HNP71_000576</name>
</gene>
<keyword evidence="3" id="KW-1185">Reference proteome</keyword>
<dbReference type="SMART" id="SM00858">
    <property type="entry name" value="SAF"/>
    <property type="match status" value="1"/>
</dbReference>
<reference evidence="2 3" key="1">
    <citation type="submission" date="2020-08" db="EMBL/GenBank/DDBJ databases">
        <title>Genomic Encyclopedia of Type Strains, Phase IV (KMG-IV): sequencing the most valuable type-strain genomes for metagenomic binning, comparative biology and taxonomic classification.</title>
        <authorList>
            <person name="Goeker M."/>
        </authorList>
    </citation>
    <scope>NUCLEOTIDE SEQUENCE [LARGE SCALE GENOMIC DNA]</scope>
    <source>
        <strain evidence="2 3">DSM 27026</strain>
    </source>
</reference>